<dbReference type="Proteomes" id="UP001323798">
    <property type="component" value="Chromosome"/>
</dbReference>
<sequence>MPNTATEVDLGETVTIAEFQSGISGLNWIDDLVAEHRAVGEWGVYGSSFVVWGRDARAHLQNRAETVATWGLNGGETGFMAGARTSDQFDRAAIDVILDDELLHVAATDRD</sequence>
<dbReference type="RefSeq" id="WP_320941449.1">
    <property type="nucleotide sequence ID" value="NZ_BAABEU010000006.1"/>
</dbReference>
<protein>
    <submittedName>
        <fullName evidence="1">Uncharacterized protein</fullName>
    </submittedName>
</protein>
<keyword evidence="2" id="KW-1185">Reference proteome</keyword>
<proteinExistence type="predicted"/>
<organism evidence="1 2">
    <name type="scientific">Microbacterium rhizosphaerae</name>
    <dbReference type="NCBI Taxonomy" id="1678237"/>
    <lineage>
        <taxon>Bacteria</taxon>
        <taxon>Bacillati</taxon>
        <taxon>Actinomycetota</taxon>
        <taxon>Actinomycetes</taxon>
        <taxon>Micrococcales</taxon>
        <taxon>Microbacteriaceae</taxon>
        <taxon>Microbacterium</taxon>
    </lineage>
</organism>
<reference evidence="1 2" key="1">
    <citation type="submission" date="2023-11" db="EMBL/GenBank/DDBJ databases">
        <title>Genome sequence of Microbacterium rhizosphaerae KACC 19337.</title>
        <authorList>
            <person name="Choi H."/>
            <person name="Kim S."/>
            <person name="Kim Y."/>
            <person name="Kwon S.-W."/>
            <person name="Heo J."/>
        </authorList>
    </citation>
    <scope>NUCLEOTIDE SEQUENCE [LARGE SCALE GENOMIC DNA]</scope>
    <source>
        <strain evidence="1 2">KACC 19337</strain>
    </source>
</reference>
<gene>
    <name evidence="1" type="ORF">SM116_13260</name>
</gene>
<accession>A0ABZ0SKL7</accession>
<evidence type="ECO:0000313" key="1">
    <source>
        <dbReference type="EMBL" id="WPR88730.1"/>
    </source>
</evidence>
<evidence type="ECO:0000313" key="2">
    <source>
        <dbReference type="Proteomes" id="UP001323798"/>
    </source>
</evidence>
<dbReference type="EMBL" id="CP139368">
    <property type="protein sequence ID" value="WPR88730.1"/>
    <property type="molecule type" value="Genomic_DNA"/>
</dbReference>
<name>A0ABZ0SKL7_9MICO</name>